<dbReference type="GO" id="GO:0000139">
    <property type="term" value="C:Golgi membrane"/>
    <property type="evidence" value="ECO:0007669"/>
    <property type="project" value="UniProtKB-SubCell"/>
</dbReference>
<evidence type="ECO:0000256" key="6">
    <source>
        <dbReference type="ARBA" id="ARBA00014817"/>
    </source>
</evidence>
<evidence type="ECO:0000313" key="27">
    <source>
        <dbReference type="EMBL" id="SOQ51104.1"/>
    </source>
</evidence>
<keyword evidence="16" id="KW-0325">Glycoprotein</keyword>
<keyword evidence="11" id="KW-0735">Signal-anchor</keyword>
<dbReference type="Gene3D" id="3.90.550.10">
    <property type="entry name" value="Spore Coat Polysaccharide Biosynthesis Protein SpsA, Chain A"/>
    <property type="match status" value="1"/>
</dbReference>
<keyword evidence="9 26" id="KW-0812">Transmembrane</keyword>
<evidence type="ECO:0000256" key="21">
    <source>
        <dbReference type="ARBA" id="ARBA00032915"/>
    </source>
</evidence>
<evidence type="ECO:0000256" key="4">
    <source>
        <dbReference type="ARBA" id="ARBA00011011"/>
    </source>
</evidence>
<dbReference type="GO" id="GO:0008455">
    <property type="term" value="F:alpha-1,6-mannosylglycoprotein 2-beta-N-acetylglucosaminyltransferase activity"/>
    <property type="evidence" value="ECO:0007669"/>
    <property type="project" value="UniProtKB-EC"/>
</dbReference>
<keyword evidence="10 24" id="KW-0479">Metal-binding</keyword>
<keyword evidence="8" id="KW-0808">Transferase</keyword>
<evidence type="ECO:0000256" key="17">
    <source>
        <dbReference type="ARBA" id="ARBA00023211"/>
    </source>
</evidence>
<dbReference type="PANTHER" id="PTHR12871">
    <property type="entry name" value="BETA-1,2-N-ACETYLGLUCOSAMINYLTRANSFERASE II"/>
    <property type="match status" value="1"/>
</dbReference>
<dbReference type="GO" id="GO:0006487">
    <property type="term" value="P:protein N-linked glycosylation"/>
    <property type="evidence" value="ECO:0007669"/>
    <property type="project" value="TreeGrafter"/>
</dbReference>
<evidence type="ECO:0000256" key="20">
    <source>
        <dbReference type="ARBA" id="ARBA00032552"/>
    </source>
</evidence>
<evidence type="ECO:0000256" key="16">
    <source>
        <dbReference type="ARBA" id="ARBA00023180"/>
    </source>
</evidence>
<gene>
    <name evidence="27" type="ORF">SFRICE_041076</name>
</gene>
<comment type="subcellular location">
    <subcellularLocation>
        <location evidence="2">Golgi apparatus membrane</location>
        <topology evidence="2">Single-pass type II membrane protein</topology>
    </subcellularLocation>
</comment>
<dbReference type="GO" id="GO:0046872">
    <property type="term" value="F:metal ion binding"/>
    <property type="evidence" value="ECO:0007669"/>
    <property type="project" value="UniProtKB-KW"/>
</dbReference>
<feature type="binding site" evidence="23">
    <location>
        <begin position="201"/>
        <end position="205"/>
    </location>
    <ligand>
        <name>substrate</name>
    </ligand>
</feature>
<evidence type="ECO:0000256" key="11">
    <source>
        <dbReference type="ARBA" id="ARBA00022968"/>
    </source>
</evidence>
<evidence type="ECO:0000256" key="19">
    <source>
        <dbReference type="ARBA" id="ARBA00031203"/>
    </source>
</evidence>
<keyword evidence="15 25" id="KW-1015">Disulfide bond</keyword>
<comment type="pathway">
    <text evidence="3">Protein modification; protein glycosylation.</text>
</comment>
<evidence type="ECO:0000256" key="15">
    <source>
        <dbReference type="ARBA" id="ARBA00023157"/>
    </source>
</evidence>
<evidence type="ECO:0000256" key="10">
    <source>
        <dbReference type="ARBA" id="ARBA00022723"/>
    </source>
</evidence>
<keyword evidence="12 26" id="KW-1133">Transmembrane helix</keyword>
<dbReference type="InterPro" id="IPR029044">
    <property type="entry name" value="Nucleotide-diphossugar_trans"/>
</dbReference>
<evidence type="ECO:0000256" key="18">
    <source>
        <dbReference type="ARBA" id="ARBA00029663"/>
    </source>
</evidence>
<evidence type="ECO:0000256" key="26">
    <source>
        <dbReference type="SAM" id="Phobius"/>
    </source>
</evidence>
<evidence type="ECO:0000256" key="23">
    <source>
        <dbReference type="PIRSR" id="PIRSR607754-1"/>
    </source>
</evidence>
<dbReference type="AlphaFoldDB" id="A0A2H1WF55"/>
<comment type="catalytic activity">
    <reaction evidence="22">
        <text>an N(4)-{beta-D-GlcNAc-(1-&gt;2)-alpha-D-Man-(1-&gt;3)-[alpha-D-Man-(1-&gt;6)]-beta-D-Man-(1-&gt;4)-beta-D-GlcNAc-(1-&gt;4)-beta-D-GlcNAc}-L-asparaginyl-[protein] + UDP-N-acetyl-alpha-D-glucosamine = N(4)-{beta-D-GlcNAc-(1-&gt;2)-alpha-D-Man-(1-&gt;3)-[beta-D-GlcNAc-(1-&gt;2)-alpha-D-Man-(1-&gt;6)]-beta-D-Man-(1-&gt;4)-beta-D-GlcNAc-(1-&gt;4)-beta-D-GlcNAc}-L-asparaginyl-[protein] + UDP + H(+)</text>
        <dbReference type="Rhea" id="RHEA:12941"/>
        <dbReference type="Rhea" id="RHEA-COMP:13526"/>
        <dbReference type="Rhea" id="RHEA-COMP:14369"/>
        <dbReference type="ChEBI" id="CHEBI:15378"/>
        <dbReference type="ChEBI" id="CHEBI:57705"/>
        <dbReference type="ChEBI" id="CHEBI:58223"/>
        <dbReference type="ChEBI" id="CHEBI:60615"/>
        <dbReference type="ChEBI" id="CHEBI:60651"/>
        <dbReference type="EC" id="2.4.1.143"/>
    </reaction>
</comment>
<feature type="binding site" evidence="23">
    <location>
        <position position="141"/>
    </location>
    <ligand>
        <name>substrate</name>
    </ligand>
</feature>
<dbReference type="UniPathway" id="UPA00378"/>
<dbReference type="GO" id="GO:0009312">
    <property type="term" value="P:oligosaccharide biosynthetic process"/>
    <property type="evidence" value="ECO:0007669"/>
    <property type="project" value="InterPro"/>
</dbReference>
<dbReference type="GO" id="GO:0005795">
    <property type="term" value="C:Golgi stack"/>
    <property type="evidence" value="ECO:0007669"/>
    <property type="project" value="InterPro"/>
</dbReference>
<feature type="disulfide bond" evidence="25">
    <location>
        <begin position="310"/>
        <end position="408"/>
    </location>
</feature>
<evidence type="ECO:0000256" key="25">
    <source>
        <dbReference type="PIRSR" id="PIRSR607754-3"/>
    </source>
</evidence>
<dbReference type="InterPro" id="IPR007754">
    <property type="entry name" value="GlcNAc_II"/>
</dbReference>
<evidence type="ECO:0000256" key="14">
    <source>
        <dbReference type="ARBA" id="ARBA00023136"/>
    </source>
</evidence>
<keyword evidence="13" id="KW-0333">Golgi apparatus</keyword>
<dbReference type="PANTHER" id="PTHR12871:SF0">
    <property type="entry name" value="ALPHA-1,6-MANNOSYL-GLYCOPROTEIN 2-BETA-N-ACETYLGLUCOSAMINYLTRANSFERASE"/>
    <property type="match status" value="1"/>
</dbReference>
<evidence type="ECO:0000256" key="3">
    <source>
        <dbReference type="ARBA" id="ARBA00004922"/>
    </source>
</evidence>
<sequence>MVILNPQQFVRIYIVVFVIVMSTICFSVYQQVSYIKKQKKDIIYNYQDDVSDNSTYTDYVAARIKDKMETMQQILNIKSQIKDINLAQTVHNTHLGPITDNLDSHVIVVLVHSDAYYFGQLLQTLKVAEGIKDALLIFSHDYFSESINSLIKDIRFAKYIQIFFPYSIQLHLSVYPGKDGQLCSEDYVCNKSIVRNAEAAQMKHHWWWTANQVFDNLNATRSIKNMTVLFLEEGDMVTPDFCYVLKLLKRVRSAHFPFCEVISLGAYDLDILSYTKNTLVSVEIWTAYRTGIAFDRQIWNSLKSNSEEFCNHNDYNWDSSFRHVGFKKWAGNVYMMTTPGTRVIHLEKCGVTDVGCQEEVKVVEVLKFMQSILKGMFPTSYVMVASKVDNFKKTAAGMWEDIRDRDLCMHFAQNSVWY</sequence>
<dbReference type="Pfam" id="PF05060">
    <property type="entry name" value="MGAT2"/>
    <property type="match status" value="1"/>
</dbReference>
<feature type="disulfide bond" evidence="25">
    <location>
        <begin position="349"/>
        <end position="356"/>
    </location>
</feature>
<evidence type="ECO:0000256" key="12">
    <source>
        <dbReference type="ARBA" id="ARBA00022989"/>
    </source>
</evidence>
<evidence type="ECO:0000256" key="9">
    <source>
        <dbReference type="ARBA" id="ARBA00022692"/>
    </source>
</evidence>
<name>A0A2H1WF55_SPOFR</name>
<organism evidence="27">
    <name type="scientific">Spodoptera frugiperda</name>
    <name type="common">Fall armyworm</name>
    <dbReference type="NCBI Taxonomy" id="7108"/>
    <lineage>
        <taxon>Eukaryota</taxon>
        <taxon>Metazoa</taxon>
        <taxon>Ecdysozoa</taxon>
        <taxon>Arthropoda</taxon>
        <taxon>Hexapoda</taxon>
        <taxon>Insecta</taxon>
        <taxon>Pterygota</taxon>
        <taxon>Neoptera</taxon>
        <taxon>Endopterygota</taxon>
        <taxon>Lepidoptera</taxon>
        <taxon>Glossata</taxon>
        <taxon>Ditrysia</taxon>
        <taxon>Noctuoidea</taxon>
        <taxon>Noctuidae</taxon>
        <taxon>Amphipyrinae</taxon>
        <taxon>Spodoptera</taxon>
    </lineage>
</organism>
<evidence type="ECO:0000256" key="7">
    <source>
        <dbReference type="ARBA" id="ARBA00022676"/>
    </source>
</evidence>
<evidence type="ECO:0000256" key="24">
    <source>
        <dbReference type="PIRSR" id="PIRSR607754-2"/>
    </source>
</evidence>
<keyword evidence="7" id="KW-0328">Glycosyltransferase</keyword>
<evidence type="ECO:0000256" key="5">
    <source>
        <dbReference type="ARBA" id="ARBA00012613"/>
    </source>
</evidence>
<proteinExistence type="inferred from homology"/>
<keyword evidence="17 24" id="KW-0464">Manganese</keyword>
<comment type="similarity">
    <text evidence="4">Belongs to the glycosyltransferase 16 (GT16) protein family.</text>
</comment>
<dbReference type="EMBL" id="ODYU01007910">
    <property type="protein sequence ID" value="SOQ51104.1"/>
    <property type="molecule type" value="Genomic_DNA"/>
</dbReference>
<accession>A0A2H1WF55</accession>
<evidence type="ECO:0000256" key="1">
    <source>
        <dbReference type="ARBA" id="ARBA00001936"/>
    </source>
</evidence>
<evidence type="ECO:0000256" key="2">
    <source>
        <dbReference type="ARBA" id="ARBA00004323"/>
    </source>
</evidence>
<dbReference type="EC" id="2.4.1.143" evidence="5"/>
<reference evidence="27" key="1">
    <citation type="submission" date="2016-07" db="EMBL/GenBank/DDBJ databases">
        <authorList>
            <person name="Bretaudeau A."/>
        </authorList>
    </citation>
    <scope>NUCLEOTIDE SEQUENCE</scope>
    <source>
        <strain evidence="27">Rice</strain>
        <tissue evidence="27">Whole body</tissue>
    </source>
</reference>
<feature type="binding site" evidence="24">
    <location>
        <position position="345"/>
    </location>
    <ligand>
        <name>Mn(2+)</name>
        <dbReference type="ChEBI" id="CHEBI:29035"/>
    </ligand>
</feature>
<feature type="transmembrane region" description="Helical" evidence="26">
    <location>
        <begin position="12"/>
        <end position="29"/>
    </location>
</feature>
<evidence type="ECO:0000256" key="22">
    <source>
        <dbReference type="ARBA" id="ARBA00093257"/>
    </source>
</evidence>
<keyword evidence="14 26" id="KW-0472">Membrane</keyword>
<protein>
    <recommendedName>
        <fullName evidence="6">Alpha-1,6-mannosyl-glycoprotein 2-beta-N-acetylglucosaminyltransferase</fullName>
        <ecNumber evidence="5">2.4.1.143</ecNumber>
    </recommendedName>
    <alternativeName>
        <fullName evidence="21">Beta-1,2-N-acetylglucosaminyltransferase II</fullName>
    </alternativeName>
    <alternativeName>
        <fullName evidence="20">GlcNAc-T II</fullName>
    </alternativeName>
    <alternativeName>
        <fullName evidence="19">Mannoside acetylglucosaminyltransferase 2</fullName>
    </alternativeName>
    <alternativeName>
        <fullName evidence="18">N-glycosyl-oligosaccharide-glycoprotein N-acetylglucosaminyltransferase II</fullName>
    </alternativeName>
</protein>
<evidence type="ECO:0000256" key="13">
    <source>
        <dbReference type="ARBA" id="ARBA00023034"/>
    </source>
</evidence>
<comment type="cofactor">
    <cofactor evidence="1 24">
        <name>Mn(2+)</name>
        <dbReference type="ChEBI" id="CHEBI:29035"/>
    </cofactor>
</comment>
<evidence type="ECO:0000256" key="8">
    <source>
        <dbReference type="ARBA" id="ARBA00022679"/>
    </source>
</evidence>